<evidence type="ECO:0000313" key="1">
    <source>
        <dbReference type="EMBL" id="NNM75061.1"/>
    </source>
</evidence>
<gene>
    <name evidence="1" type="ORF">HJG44_22120</name>
</gene>
<comment type="caution">
    <text evidence="1">The sequence shown here is derived from an EMBL/GenBank/DDBJ whole genome shotgun (WGS) entry which is preliminary data.</text>
</comment>
<organism evidence="1 2">
    <name type="scientific">Enterovirga aerilata</name>
    <dbReference type="NCBI Taxonomy" id="2730920"/>
    <lineage>
        <taxon>Bacteria</taxon>
        <taxon>Pseudomonadati</taxon>
        <taxon>Pseudomonadota</taxon>
        <taxon>Alphaproteobacteria</taxon>
        <taxon>Hyphomicrobiales</taxon>
        <taxon>Methylobacteriaceae</taxon>
        <taxon>Enterovirga</taxon>
    </lineage>
</organism>
<evidence type="ECO:0008006" key="3">
    <source>
        <dbReference type="Google" id="ProtNLM"/>
    </source>
</evidence>
<keyword evidence="2" id="KW-1185">Reference proteome</keyword>
<reference evidence="1 2" key="1">
    <citation type="submission" date="2020-04" db="EMBL/GenBank/DDBJ databases">
        <title>Enterovirga sp. isolate from soil.</title>
        <authorList>
            <person name="Chea S."/>
            <person name="Kim D.-U."/>
        </authorList>
    </citation>
    <scope>NUCLEOTIDE SEQUENCE [LARGE SCALE GENOMIC DNA]</scope>
    <source>
        <strain evidence="1 2">DB1703</strain>
    </source>
</reference>
<dbReference type="EMBL" id="JABEPP010000007">
    <property type="protein sequence ID" value="NNM75061.1"/>
    <property type="molecule type" value="Genomic_DNA"/>
</dbReference>
<dbReference type="Proteomes" id="UP000564885">
    <property type="component" value="Unassembled WGS sequence"/>
</dbReference>
<dbReference type="AlphaFoldDB" id="A0A849ICR8"/>
<name>A0A849ICR8_9HYPH</name>
<sequence>MPELTRVLVTRAARTMEGDDVIAGTEGTIVGIWNNGEAYDVEFSEALGPAVIEAKFLRTLA</sequence>
<protein>
    <recommendedName>
        <fullName evidence="3">DUF4926 domain-containing protein</fullName>
    </recommendedName>
</protein>
<evidence type="ECO:0000313" key="2">
    <source>
        <dbReference type="Proteomes" id="UP000564885"/>
    </source>
</evidence>
<proteinExistence type="predicted"/>
<accession>A0A849ICR8</accession>